<dbReference type="OrthoDB" id="612216at2759"/>
<accession>A0A2Z6N705</accession>
<keyword evidence="3" id="KW-1185">Reference proteome</keyword>
<evidence type="ECO:0000313" key="2">
    <source>
        <dbReference type="EMBL" id="GAU27369.1"/>
    </source>
</evidence>
<dbReference type="PANTHER" id="PTHR31900:SF32">
    <property type="entry name" value="F-BOX_RNI_FBD-LIKE DOMAIN PROTEIN"/>
    <property type="match status" value="1"/>
</dbReference>
<organism evidence="2 3">
    <name type="scientific">Trifolium subterraneum</name>
    <name type="common">Subterranean clover</name>
    <dbReference type="NCBI Taxonomy" id="3900"/>
    <lineage>
        <taxon>Eukaryota</taxon>
        <taxon>Viridiplantae</taxon>
        <taxon>Streptophyta</taxon>
        <taxon>Embryophyta</taxon>
        <taxon>Tracheophyta</taxon>
        <taxon>Spermatophyta</taxon>
        <taxon>Magnoliopsida</taxon>
        <taxon>eudicotyledons</taxon>
        <taxon>Gunneridae</taxon>
        <taxon>Pentapetalae</taxon>
        <taxon>rosids</taxon>
        <taxon>fabids</taxon>
        <taxon>Fabales</taxon>
        <taxon>Fabaceae</taxon>
        <taxon>Papilionoideae</taxon>
        <taxon>50 kb inversion clade</taxon>
        <taxon>NPAAA clade</taxon>
        <taxon>Hologalegina</taxon>
        <taxon>IRL clade</taxon>
        <taxon>Trifolieae</taxon>
        <taxon>Trifolium</taxon>
    </lineage>
</organism>
<dbReference type="PANTHER" id="PTHR31900">
    <property type="entry name" value="F-BOX/RNI SUPERFAMILY PROTEIN-RELATED"/>
    <property type="match status" value="1"/>
</dbReference>
<dbReference type="InterPro" id="IPR050232">
    <property type="entry name" value="FBL13/AtMIF1-like"/>
</dbReference>
<sequence length="300" mass="34046">MCGCAIKVPTIKSMFYFKSLKHLKLWEIIFNIDNSLGLNLNLPLLQSFETQNCTWLCTKNEGVTIEAPLLGSVYIQDNNCVSHEPHSSTIKFSASCMTGFTYCGYGGISQPVVLSNPSAARNASVNISLYRYQGSYVQGTGSRVCLLLKQFSQVKFMKFHGSEVLMQQNVTILPLFVMLTYLKLHLVTGEVLISLLQKSPVLKTLVIEKISGFEQEIFNSSVVPDCLATTLEVVKFNKVYANEDVLYLAKFFIENAMVLKRMSFSWWCREDKTKEIKEFKEKVFSFKKGESLIILEFSYD</sequence>
<gene>
    <name evidence="2" type="ORF">TSUD_55230</name>
</gene>
<evidence type="ECO:0000259" key="1">
    <source>
        <dbReference type="Pfam" id="PF08387"/>
    </source>
</evidence>
<reference evidence="3" key="1">
    <citation type="journal article" date="2017" name="Front. Plant Sci.">
        <title>Climate Clever Clovers: New Paradigm to Reduce the Environmental Footprint of Ruminants by Breeding Low Methanogenic Forages Utilizing Haplotype Variation.</title>
        <authorList>
            <person name="Kaur P."/>
            <person name="Appels R."/>
            <person name="Bayer P.E."/>
            <person name="Keeble-Gagnere G."/>
            <person name="Wang J."/>
            <person name="Hirakawa H."/>
            <person name="Shirasawa K."/>
            <person name="Vercoe P."/>
            <person name="Stefanova K."/>
            <person name="Durmic Z."/>
            <person name="Nichols P."/>
            <person name="Revell C."/>
            <person name="Isobe S.N."/>
            <person name="Edwards D."/>
            <person name="Erskine W."/>
        </authorList>
    </citation>
    <scope>NUCLEOTIDE SEQUENCE [LARGE SCALE GENOMIC DNA]</scope>
    <source>
        <strain evidence="3">cv. Daliak</strain>
    </source>
</reference>
<dbReference type="Proteomes" id="UP000242715">
    <property type="component" value="Unassembled WGS sequence"/>
</dbReference>
<dbReference type="Pfam" id="PF08387">
    <property type="entry name" value="FBD"/>
    <property type="match status" value="1"/>
</dbReference>
<evidence type="ECO:0000313" key="3">
    <source>
        <dbReference type="Proteomes" id="UP000242715"/>
    </source>
</evidence>
<name>A0A2Z6N705_TRISU</name>
<protein>
    <recommendedName>
        <fullName evidence="1">FBD domain-containing protein</fullName>
    </recommendedName>
</protein>
<dbReference type="EMBL" id="DF973352">
    <property type="protein sequence ID" value="GAU27369.1"/>
    <property type="molecule type" value="Genomic_DNA"/>
</dbReference>
<dbReference type="InterPro" id="IPR006566">
    <property type="entry name" value="FBD"/>
</dbReference>
<dbReference type="AlphaFoldDB" id="A0A2Z6N705"/>
<proteinExistence type="predicted"/>
<feature type="domain" description="FBD" evidence="1">
    <location>
        <begin position="221"/>
        <end position="264"/>
    </location>
</feature>